<reference evidence="2 3" key="1">
    <citation type="submission" date="2023-03" db="EMBL/GenBank/DDBJ databases">
        <title>Draft genome sequence of Thalassotalea insulae KCTC 62186T.</title>
        <authorList>
            <person name="Sawabe T."/>
        </authorList>
    </citation>
    <scope>NUCLEOTIDE SEQUENCE [LARGE SCALE GENOMIC DNA]</scope>
    <source>
        <strain evidence="2 3">KCTC 62186</strain>
    </source>
</reference>
<dbReference type="Proteomes" id="UP001157186">
    <property type="component" value="Unassembled WGS sequence"/>
</dbReference>
<evidence type="ECO:0000313" key="3">
    <source>
        <dbReference type="Proteomes" id="UP001157186"/>
    </source>
</evidence>
<gene>
    <name evidence="2" type="ORF">tinsulaeT_10680</name>
</gene>
<protein>
    <submittedName>
        <fullName evidence="2">Uncharacterized protein</fullName>
    </submittedName>
</protein>
<name>A0ABQ6GP09_9GAMM</name>
<evidence type="ECO:0000313" key="2">
    <source>
        <dbReference type="EMBL" id="GLX77728.1"/>
    </source>
</evidence>
<feature type="transmembrane region" description="Helical" evidence="1">
    <location>
        <begin position="121"/>
        <end position="141"/>
    </location>
</feature>
<feature type="transmembrane region" description="Helical" evidence="1">
    <location>
        <begin position="83"/>
        <end position="101"/>
    </location>
</feature>
<evidence type="ECO:0000256" key="1">
    <source>
        <dbReference type="SAM" id="Phobius"/>
    </source>
</evidence>
<keyword evidence="3" id="KW-1185">Reference proteome</keyword>
<keyword evidence="1" id="KW-1133">Transmembrane helix</keyword>
<dbReference type="RefSeq" id="WP_284243622.1">
    <property type="nucleotide sequence ID" value="NZ_BSST01000001.1"/>
</dbReference>
<organism evidence="2 3">
    <name type="scientific">Thalassotalea insulae</name>
    <dbReference type="NCBI Taxonomy" id="2056778"/>
    <lineage>
        <taxon>Bacteria</taxon>
        <taxon>Pseudomonadati</taxon>
        <taxon>Pseudomonadota</taxon>
        <taxon>Gammaproteobacteria</taxon>
        <taxon>Alteromonadales</taxon>
        <taxon>Colwelliaceae</taxon>
        <taxon>Thalassotalea</taxon>
    </lineage>
</organism>
<accession>A0ABQ6GP09</accession>
<dbReference type="EMBL" id="BSST01000001">
    <property type="protein sequence ID" value="GLX77728.1"/>
    <property type="molecule type" value="Genomic_DNA"/>
</dbReference>
<keyword evidence="1" id="KW-0472">Membrane</keyword>
<sequence>MINWINKYLTGNAYRLENKSKYPLGKEYVLKGNTNDKPLEKTNNEVEVPSHLEVLQKIIPGEAISIYFLAISLSGIAKNQAAFDNFASFLTVIVAATIRIFQTQDTSKLSSWSTVQWSLVFWSTICCITWVYAIGGTLYFSKADYPDLQLYAQLLGFTLPMIAPMAIKSQFKTT</sequence>
<proteinExistence type="predicted"/>
<keyword evidence="1" id="KW-0812">Transmembrane</keyword>
<comment type="caution">
    <text evidence="2">The sequence shown here is derived from an EMBL/GenBank/DDBJ whole genome shotgun (WGS) entry which is preliminary data.</text>
</comment>